<proteinExistence type="predicted"/>
<dbReference type="AlphaFoldDB" id="A0A0A8YMW8"/>
<protein>
    <submittedName>
        <fullName evidence="1">Uncharacterized protein</fullName>
    </submittedName>
</protein>
<sequence length="17" mass="1775">MISASSASCSKYSSPLR</sequence>
<reference evidence="1" key="1">
    <citation type="submission" date="2014-09" db="EMBL/GenBank/DDBJ databases">
        <authorList>
            <person name="Magalhaes I.L.F."/>
            <person name="Oliveira U."/>
            <person name="Santos F.R."/>
            <person name="Vidigal T.H.D.A."/>
            <person name="Brescovit A.D."/>
            <person name="Santos A.J."/>
        </authorList>
    </citation>
    <scope>NUCLEOTIDE SEQUENCE</scope>
    <source>
        <tissue evidence="1">Shoot tissue taken approximately 20 cm above the soil surface</tissue>
    </source>
</reference>
<accession>A0A0A8YMW8</accession>
<organism evidence="1">
    <name type="scientific">Arundo donax</name>
    <name type="common">Giant reed</name>
    <name type="synonym">Donax arundinaceus</name>
    <dbReference type="NCBI Taxonomy" id="35708"/>
    <lineage>
        <taxon>Eukaryota</taxon>
        <taxon>Viridiplantae</taxon>
        <taxon>Streptophyta</taxon>
        <taxon>Embryophyta</taxon>
        <taxon>Tracheophyta</taxon>
        <taxon>Spermatophyta</taxon>
        <taxon>Magnoliopsida</taxon>
        <taxon>Liliopsida</taxon>
        <taxon>Poales</taxon>
        <taxon>Poaceae</taxon>
        <taxon>PACMAD clade</taxon>
        <taxon>Arundinoideae</taxon>
        <taxon>Arundineae</taxon>
        <taxon>Arundo</taxon>
    </lineage>
</organism>
<evidence type="ECO:0000313" key="1">
    <source>
        <dbReference type="EMBL" id="JAD28004.1"/>
    </source>
</evidence>
<reference evidence="1" key="2">
    <citation type="journal article" date="2015" name="Data Brief">
        <title>Shoot transcriptome of the giant reed, Arundo donax.</title>
        <authorList>
            <person name="Barrero R.A."/>
            <person name="Guerrero F.D."/>
            <person name="Moolhuijzen P."/>
            <person name="Goolsby J.A."/>
            <person name="Tidwell J."/>
            <person name="Bellgard S.E."/>
            <person name="Bellgard M.I."/>
        </authorList>
    </citation>
    <scope>NUCLEOTIDE SEQUENCE</scope>
    <source>
        <tissue evidence="1">Shoot tissue taken approximately 20 cm above the soil surface</tissue>
    </source>
</reference>
<dbReference type="EMBL" id="GBRH01269891">
    <property type="protein sequence ID" value="JAD28004.1"/>
    <property type="molecule type" value="Transcribed_RNA"/>
</dbReference>
<name>A0A0A8YMW8_ARUDO</name>